<accession>A0A6N2THS6</accession>
<reference evidence="1" key="1">
    <citation type="submission" date="2019-11" db="EMBL/GenBank/DDBJ databases">
        <authorList>
            <person name="Feng L."/>
        </authorList>
    </citation>
    <scope>NUCLEOTIDE SEQUENCE</scope>
    <source>
        <strain evidence="1">AMuciniphilaLFYP55</strain>
    </source>
</reference>
<dbReference type="AlphaFoldDB" id="A0A6N2THS6"/>
<organism evidence="1">
    <name type="scientific">Akkermansia muciniphila</name>
    <dbReference type="NCBI Taxonomy" id="239935"/>
    <lineage>
        <taxon>Bacteria</taxon>
        <taxon>Pseudomonadati</taxon>
        <taxon>Verrucomicrobiota</taxon>
        <taxon>Verrucomicrobiia</taxon>
        <taxon>Verrucomicrobiales</taxon>
        <taxon>Akkermansiaceae</taxon>
        <taxon>Akkermansia</taxon>
    </lineage>
</organism>
<evidence type="ECO:0000313" key="1">
    <source>
        <dbReference type="EMBL" id="VYT04222.1"/>
    </source>
</evidence>
<dbReference type="EMBL" id="CACRSS010000015">
    <property type="protein sequence ID" value="VYT04222.1"/>
    <property type="molecule type" value="Genomic_DNA"/>
</dbReference>
<proteinExistence type="predicted"/>
<sequence>MATRPLALVQNNALYCYGTDFAKNVTEIQWTGNYGNSL</sequence>
<name>A0A6N2THS6_9BACT</name>
<gene>
    <name evidence="1" type="ORF">AMLFYP55_00381</name>
</gene>
<protein>
    <submittedName>
        <fullName evidence="1">Uncharacterized protein</fullName>
    </submittedName>
</protein>